<organism evidence="4 5">
    <name type="scientific">Candidatus Haliotispira prima</name>
    <dbReference type="NCBI Taxonomy" id="3034016"/>
    <lineage>
        <taxon>Bacteria</taxon>
        <taxon>Pseudomonadati</taxon>
        <taxon>Spirochaetota</taxon>
        <taxon>Spirochaetia</taxon>
        <taxon>Spirochaetales</taxon>
        <taxon>Spirochaetaceae</taxon>
        <taxon>Candidatus Haliotispira</taxon>
    </lineage>
</organism>
<evidence type="ECO:0000256" key="2">
    <source>
        <dbReference type="ARBA" id="ARBA00022842"/>
    </source>
</evidence>
<comment type="similarity">
    <text evidence="3">Belongs to the FPP/GGPP synthase family.</text>
</comment>
<accession>A0ABY8MI29</accession>
<protein>
    <submittedName>
        <fullName evidence="4">Polyprenyl synthetase family protein</fullName>
    </submittedName>
</protein>
<evidence type="ECO:0000256" key="3">
    <source>
        <dbReference type="RuleBase" id="RU004466"/>
    </source>
</evidence>
<keyword evidence="1" id="KW-0479">Metal-binding</keyword>
<dbReference type="PANTHER" id="PTHR12001:SF44">
    <property type="entry name" value="GERANYLGERANYL PYROPHOSPHATE SYNTHASE"/>
    <property type="match status" value="1"/>
</dbReference>
<dbReference type="InterPro" id="IPR008949">
    <property type="entry name" value="Isoprenoid_synthase_dom_sf"/>
</dbReference>
<keyword evidence="2" id="KW-0460">Magnesium</keyword>
<evidence type="ECO:0000256" key="1">
    <source>
        <dbReference type="ARBA" id="ARBA00022723"/>
    </source>
</evidence>
<dbReference type="EMBL" id="CP123443">
    <property type="protein sequence ID" value="WGK69666.1"/>
    <property type="molecule type" value="Genomic_DNA"/>
</dbReference>
<dbReference type="InterPro" id="IPR033749">
    <property type="entry name" value="Polyprenyl_synt_CS"/>
</dbReference>
<dbReference type="RefSeq" id="WP_326927852.1">
    <property type="nucleotide sequence ID" value="NZ_CP123443.1"/>
</dbReference>
<dbReference type="PROSITE" id="PS00723">
    <property type="entry name" value="POLYPRENYL_SYNTHASE_1"/>
    <property type="match status" value="1"/>
</dbReference>
<dbReference type="Gene3D" id="1.10.600.10">
    <property type="entry name" value="Farnesyl Diphosphate Synthase"/>
    <property type="match status" value="1"/>
</dbReference>
<dbReference type="Pfam" id="PF00348">
    <property type="entry name" value="polyprenyl_synt"/>
    <property type="match status" value="1"/>
</dbReference>
<reference evidence="4 5" key="1">
    <citation type="submission" date="2023-04" db="EMBL/GenBank/DDBJ databases">
        <title>Spirochaete genome identified in red abalone sample constitutes a novel genus.</title>
        <authorList>
            <person name="Sharma S.P."/>
            <person name="Purcell C.M."/>
            <person name="Hyde J.R."/>
            <person name="Severin A.J."/>
        </authorList>
    </citation>
    <scope>NUCLEOTIDE SEQUENCE [LARGE SCALE GENOMIC DNA]</scope>
    <source>
        <strain evidence="4 5">SP-2023</strain>
    </source>
</reference>
<evidence type="ECO:0000313" key="5">
    <source>
        <dbReference type="Proteomes" id="UP001228690"/>
    </source>
</evidence>
<proteinExistence type="inferred from homology"/>
<dbReference type="PANTHER" id="PTHR12001">
    <property type="entry name" value="GERANYLGERANYL PYROPHOSPHATE SYNTHASE"/>
    <property type="match status" value="1"/>
</dbReference>
<dbReference type="InterPro" id="IPR000092">
    <property type="entry name" value="Polyprenyl_synt"/>
</dbReference>
<gene>
    <name evidence="4" type="ORF">P0082_02040</name>
</gene>
<dbReference type="SUPFAM" id="SSF48576">
    <property type="entry name" value="Terpenoid synthases"/>
    <property type="match status" value="1"/>
</dbReference>
<dbReference type="Proteomes" id="UP001228690">
    <property type="component" value="Chromosome"/>
</dbReference>
<name>A0ABY8MI29_9SPIO</name>
<sequence>MSLTSNSSGASDIPDTPEFSALIQEQIEQYLRDCLQMDYILEHCDLPSAEFASGPYREAIRVALGEVLEPMQELVFLPGKRWRPALSLLHALLGCGGNAGHELKSSRCRELLGPLVVLVELLHNATLVADDIEDNGKLRRGIPAIHLSYGLDRALNGCNWAYFLSDTLLRPLEQYLTTCAAASTGWGLALRLRSLSQQCLSQIHLGQALDIRWHRQHGYVPHTEAYFCMASLKTGALAGFAAEVGVLAGQALWNGGGAEYGLTARNCRELWLRIGLAFQVLDDLINITVGNPGKLRGDDWLEGKRGLPLCLFVEQGHESGKSGEGERRQQFVASLMAKVQESAAGQEWNHESKQEDNPRLLVPLKQPLEQPLKQVLDQVLDEFLYCEGGREALHGSVVWLERELGACRGLAEPLYLRYGQGPGLNLGRGPCPGELLALLAKLDVETQRCRDFLD</sequence>
<dbReference type="PROSITE" id="PS00444">
    <property type="entry name" value="POLYPRENYL_SYNTHASE_2"/>
    <property type="match status" value="1"/>
</dbReference>
<keyword evidence="5" id="KW-1185">Reference proteome</keyword>
<evidence type="ECO:0000313" key="4">
    <source>
        <dbReference type="EMBL" id="WGK69666.1"/>
    </source>
</evidence>
<keyword evidence="3" id="KW-0808">Transferase</keyword>